<sequence>MWGDLFEFNRYTLIPEREKSRQFLLDFFSDISIPSYVIPGNVDFPLTVGVLEELQSKGLLTMLSLEPISFSENISLRGYPLINASPFRRKDFERRDLAADDVESRADAFITDMDGAAAPVPTQYLNTLPSIEEDLAKVQQTTANEIVVMHAPPFNTPLDVVHHGQHVGSVAIRNYLVQHQPVISLHGHIHESPAVSGMWWSYLDKTVCVNPGQGENLHAVVCTMIDLKIRELHHTIYGSASL</sequence>
<keyword evidence="3" id="KW-1185">Reference proteome</keyword>
<organism evidence="2 3">
    <name type="scientific">Alicyclobacillus fodiniaquatilis</name>
    <dbReference type="NCBI Taxonomy" id="1661150"/>
    <lineage>
        <taxon>Bacteria</taxon>
        <taxon>Bacillati</taxon>
        <taxon>Bacillota</taxon>
        <taxon>Bacilli</taxon>
        <taxon>Bacillales</taxon>
        <taxon>Alicyclobacillaceae</taxon>
        <taxon>Alicyclobacillus</taxon>
    </lineage>
</organism>
<comment type="caution">
    <text evidence="2">The sequence shown here is derived from an EMBL/GenBank/DDBJ whole genome shotgun (WGS) entry which is preliminary data.</text>
</comment>
<gene>
    <name evidence="2" type="ORF">ACFSB2_04930</name>
</gene>
<dbReference type="InterPro" id="IPR004843">
    <property type="entry name" value="Calcineurin-like_PHP"/>
</dbReference>
<dbReference type="Gene3D" id="3.60.21.10">
    <property type="match status" value="1"/>
</dbReference>
<name>A0ABW4JCE3_9BACL</name>
<dbReference type="Proteomes" id="UP001597079">
    <property type="component" value="Unassembled WGS sequence"/>
</dbReference>
<dbReference type="SUPFAM" id="SSF56300">
    <property type="entry name" value="Metallo-dependent phosphatases"/>
    <property type="match status" value="1"/>
</dbReference>
<dbReference type="InterPro" id="IPR029052">
    <property type="entry name" value="Metallo-depent_PP-like"/>
</dbReference>
<dbReference type="Pfam" id="PF00149">
    <property type="entry name" value="Metallophos"/>
    <property type="match status" value="1"/>
</dbReference>
<protein>
    <submittedName>
        <fullName evidence="2">Metallophosphoesterase</fullName>
    </submittedName>
</protein>
<dbReference type="EMBL" id="JBHUCX010000014">
    <property type="protein sequence ID" value="MFD1674054.1"/>
    <property type="molecule type" value="Genomic_DNA"/>
</dbReference>
<accession>A0ABW4JCE3</accession>
<dbReference type="PANTHER" id="PTHR37523:SF1">
    <property type="entry name" value="CALCINEURIN-LIKE PHOSPHOESTERASE DOMAIN-CONTAINING PROTEIN"/>
    <property type="match status" value="1"/>
</dbReference>
<evidence type="ECO:0000259" key="1">
    <source>
        <dbReference type="Pfam" id="PF00149"/>
    </source>
</evidence>
<dbReference type="RefSeq" id="WP_377941779.1">
    <property type="nucleotide sequence ID" value="NZ_JBHUCX010000014.1"/>
</dbReference>
<feature type="domain" description="Calcineurin-like phosphoesterase" evidence="1">
    <location>
        <begin position="3"/>
        <end position="191"/>
    </location>
</feature>
<evidence type="ECO:0000313" key="2">
    <source>
        <dbReference type="EMBL" id="MFD1674054.1"/>
    </source>
</evidence>
<proteinExistence type="predicted"/>
<reference evidence="3" key="1">
    <citation type="journal article" date="2019" name="Int. J. Syst. Evol. Microbiol.">
        <title>The Global Catalogue of Microorganisms (GCM) 10K type strain sequencing project: providing services to taxonomists for standard genome sequencing and annotation.</title>
        <authorList>
            <consortium name="The Broad Institute Genomics Platform"/>
            <consortium name="The Broad Institute Genome Sequencing Center for Infectious Disease"/>
            <person name="Wu L."/>
            <person name="Ma J."/>
        </authorList>
    </citation>
    <scope>NUCLEOTIDE SEQUENCE [LARGE SCALE GENOMIC DNA]</scope>
    <source>
        <strain evidence="3">CGMCC 1.12286</strain>
    </source>
</reference>
<dbReference type="PANTHER" id="PTHR37523">
    <property type="entry name" value="METALLOPHOSPHOESTERASE"/>
    <property type="match status" value="1"/>
</dbReference>
<evidence type="ECO:0000313" key="3">
    <source>
        <dbReference type="Proteomes" id="UP001597079"/>
    </source>
</evidence>